<dbReference type="CDD" id="cd12173">
    <property type="entry name" value="PGDH_4"/>
    <property type="match status" value="1"/>
</dbReference>
<feature type="domain" description="D-isomer specific 2-hydroxyacid dehydrogenase catalytic" evidence="3">
    <location>
        <begin position="7"/>
        <end position="313"/>
    </location>
</feature>
<evidence type="ECO:0000313" key="5">
    <source>
        <dbReference type="EMBL" id="SBT25277.1"/>
    </source>
</evidence>
<dbReference type="PROSITE" id="PS00671">
    <property type="entry name" value="D_2_HYDROXYACID_DH_3"/>
    <property type="match status" value="1"/>
</dbReference>
<dbReference type="SUPFAM" id="SSF52283">
    <property type="entry name" value="Formate/glycerate dehydrogenase catalytic domain-like"/>
    <property type="match status" value="1"/>
</dbReference>
<dbReference type="Pfam" id="PF00389">
    <property type="entry name" value="2-Hacid_dh"/>
    <property type="match status" value="1"/>
</dbReference>
<feature type="domain" description="D-isomer specific 2-hydroxyacid dehydrogenase NAD-binding" evidence="4">
    <location>
        <begin position="107"/>
        <end position="281"/>
    </location>
</feature>
<gene>
    <name evidence="5" type="ORF">ODI_01592</name>
    <name evidence="6" type="ORF">ODI_R1802</name>
</gene>
<dbReference type="EMBL" id="LT907988">
    <property type="protein sequence ID" value="SOE49034.1"/>
    <property type="molecule type" value="Genomic_DNA"/>
</dbReference>
<dbReference type="RefSeq" id="WP_067752924.1">
    <property type="nucleotide sequence ID" value="NZ_LT907988.1"/>
</dbReference>
<dbReference type="GO" id="GO:0016618">
    <property type="term" value="F:hydroxypyruvate reductase [NAD(P)H] activity"/>
    <property type="evidence" value="ECO:0007669"/>
    <property type="project" value="TreeGrafter"/>
</dbReference>
<dbReference type="EMBL" id="FLRC01000016">
    <property type="protein sequence ID" value="SBT25277.1"/>
    <property type="molecule type" value="Genomic_DNA"/>
</dbReference>
<dbReference type="InterPro" id="IPR036291">
    <property type="entry name" value="NAD(P)-bd_dom_sf"/>
</dbReference>
<organism evidence="5 7">
    <name type="scientific">Orrella dioscoreae</name>
    <dbReference type="NCBI Taxonomy" id="1851544"/>
    <lineage>
        <taxon>Bacteria</taxon>
        <taxon>Pseudomonadati</taxon>
        <taxon>Pseudomonadota</taxon>
        <taxon>Betaproteobacteria</taxon>
        <taxon>Burkholderiales</taxon>
        <taxon>Alcaligenaceae</taxon>
        <taxon>Orrella</taxon>
    </lineage>
</organism>
<accession>A0A1C3K1L8</accession>
<dbReference type="InterPro" id="IPR006140">
    <property type="entry name" value="D-isomer_DH_NAD-bd"/>
</dbReference>
<dbReference type="PANTHER" id="PTHR10996">
    <property type="entry name" value="2-HYDROXYACID DEHYDROGENASE-RELATED"/>
    <property type="match status" value="1"/>
</dbReference>
<dbReference type="GO" id="GO:0005829">
    <property type="term" value="C:cytosol"/>
    <property type="evidence" value="ECO:0007669"/>
    <property type="project" value="TreeGrafter"/>
</dbReference>
<evidence type="ECO:0000259" key="3">
    <source>
        <dbReference type="Pfam" id="PF00389"/>
    </source>
</evidence>
<sequence>MSDQPAILLTNPIHPDARALLSPHARLVLAPDTAPDTLKRLAAQAEGIIVRAMLPPDIFENAPRLRGVVRHGVGLDMIPVEAATARRIPVANVPGSNTTAVVEYALSAILTLRRRVARMDDLMRREGWAVARPLADDTQEIEGSTCGIIGLGAIGSQLARKAQALGLRVLGVTPHPDTLPEGVEAASLEDLLARADIVVLCCPLTEATRGMIDARAIARMRPGALLINVARGPIVDAQALGDALRAGCLGGAALDVHAVQPLALDHPLRDCPNLLLTPHVAGITATSMRNMSMGAAEQMLAILRGERPRHLVNPAIHG</sequence>
<dbReference type="KEGG" id="odi:ODI_R1802"/>
<dbReference type="SUPFAM" id="SSF51735">
    <property type="entry name" value="NAD(P)-binding Rossmann-fold domains"/>
    <property type="match status" value="1"/>
</dbReference>
<reference evidence="6 7" key="2">
    <citation type="submission" date="2017-08" db="EMBL/GenBank/DDBJ databases">
        <authorList>
            <person name="de Groot N.N."/>
        </authorList>
    </citation>
    <scope>NUCLEOTIDE SEQUENCE [LARGE SCALE GENOMIC DNA]</scope>
    <source>
        <strain evidence="6">Orrdi1</strain>
    </source>
</reference>
<protein>
    <submittedName>
        <fullName evidence="5">D-3-phosphoglycerate dehydrogenase</fullName>
        <ecNumber evidence="5">1.1.1.95</ecNumber>
    </submittedName>
</protein>
<evidence type="ECO:0000256" key="2">
    <source>
        <dbReference type="RuleBase" id="RU003719"/>
    </source>
</evidence>
<proteinExistence type="inferred from homology"/>
<dbReference type="PANTHER" id="PTHR10996:SF283">
    <property type="entry name" value="GLYOXYLATE_HYDROXYPYRUVATE REDUCTASE B"/>
    <property type="match status" value="1"/>
</dbReference>
<dbReference type="OrthoDB" id="9805416at2"/>
<keyword evidence="1 2" id="KW-0560">Oxidoreductase</keyword>
<keyword evidence="7" id="KW-1185">Reference proteome</keyword>
<reference evidence="5 7" key="1">
    <citation type="submission" date="2016-06" db="EMBL/GenBank/DDBJ databases">
        <authorList>
            <person name="Kjaerup R.B."/>
            <person name="Dalgaard T.S."/>
            <person name="Juul-Madsen H.R."/>
        </authorList>
    </citation>
    <scope>NUCLEOTIDE SEQUENCE [LARGE SCALE GENOMIC DNA]</scope>
    <source>
        <strain evidence="5">Orrdi1</strain>
    </source>
</reference>
<dbReference type="InterPro" id="IPR006139">
    <property type="entry name" value="D-isomer_2_OHA_DH_cat_dom"/>
</dbReference>
<evidence type="ECO:0000313" key="6">
    <source>
        <dbReference type="EMBL" id="SOE49034.1"/>
    </source>
</evidence>
<dbReference type="GO" id="GO:0004617">
    <property type="term" value="F:phosphoglycerate dehydrogenase activity"/>
    <property type="evidence" value="ECO:0007669"/>
    <property type="project" value="UniProtKB-EC"/>
</dbReference>
<dbReference type="AlphaFoldDB" id="A0A1C3K1L8"/>
<evidence type="ECO:0000259" key="4">
    <source>
        <dbReference type="Pfam" id="PF02826"/>
    </source>
</evidence>
<name>A0A1C3K1L8_9BURK</name>
<evidence type="ECO:0000256" key="1">
    <source>
        <dbReference type="ARBA" id="ARBA00023002"/>
    </source>
</evidence>
<dbReference type="STRING" id="1851544.ODI_01592"/>
<dbReference type="GO" id="GO:0030267">
    <property type="term" value="F:glyoxylate reductase (NADPH) activity"/>
    <property type="evidence" value="ECO:0007669"/>
    <property type="project" value="TreeGrafter"/>
</dbReference>
<dbReference type="InterPro" id="IPR050223">
    <property type="entry name" value="D-isomer_2-hydroxyacid_DH"/>
</dbReference>
<dbReference type="Gene3D" id="3.40.50.720">
    <property type="entry name" value="NAD(P)-binding Rossmann-like Domain"/>
    <property type="match status" value="2"/>
</dbReference>
<dbReference type="Proteomes" id="UP000078558">
    <property type="component" value="Chromosome I"/>
</dbReference>
<dbReference type="GO" id="GO:0051287">
    <property type="term" value="F:NAD binding"/>
    <property type="evidence" value="ECO:0007669"/>
    <property type="project" value="InterPro"/>
</dbReference>
<evidence type="ECO:0000313" key="7">
    <source>
        <dbReference type="Proteomes" id="UP000078558"/>
    </source>
</evidence>
<dbReference type="InterPro" id="IPR029753">
    <property type="entry name" value="D-isomer_DH_CS"/>
</dbReference>
<comment type="similarity">
    <text evidence="2">Belongs to the D-isomer specific 2-hydroxyacid dehydrogenase family.</text>
</comment>
<dbReference type="Pfam" id="PF02826">
    <property type="entry name" value="2-Hacid_dh_C"/>
    <property type="match status" value="1"/>
</dbReference>
<dbReference type="EC" id="1.1.1.95" evidence="5"/>